<feature type="domain" description="GP-PDE" evidence="7">
    <location>
        <begin position="15"/>
        <end position="350"/>
    </location>
</feature>
<dbReference type="PROSITE" id="PS51704">
    <property type="entry name" value="GP_PDE"/>
    <property type="match status" value="1"/>
</dbReference>
<evidence type="ECO:0000313" key="8">
    <source>
        <dbReference type="EMBL" id="GAA1784483.1"/>
    </source>
</evidence>
<evidence type="ECO:0000256" key="2">
    <source>
        <dbReference type="ARBA" id="ARBA00012247"/>
    </source>
</evidence>
<comment type="similarity">
    <text evidence="1">Belongs to the glycerophosphoryl diester phosphodiesterase family.</text>
</comment>
<evidence type="ECO:0000313" key="9">
    <source>
        <dbReference type="Proteomes" id="UP001500851"/>
    </source>
</evidence>
<dbReference type="InterPro" id="IPR017946">
    <property type="entry name" value="PLC-like_Pdiesterase_TIM-brl"/>
</dbReference>
<comment type="catalytic activity">
    <reaction evidence="6">
        <text>a sn-glycero-3-phosphodiester + H2O = an alcohol + sn-glycerol 3-phosphate + H(+)</text>
        <dbReference type="Rhea" id="RHEA:12969"/>
        <dbReference type="ChEBI" id="CHEBI:15377"/>
        <dbReference type="ChEBI" id="CHEBI:15378"/>
        <dbReference type="ChEBI" id="CHEBI:30879"/>
        <dbReference type="ChEBI" id="CHEBI:57597"/>
        <dbReference type="ChEBI" id="CHEBI:83408"/>
        <dbReference type="EC" id="3.1.4.46"/>
    </reaction>
</comment>
<dbReference type="PANTHER" id="PTHR43620">
    <property type="entry name" value="GLYCEROPHOSPHORYL DIESTER PHOSPHODIESTERASE"/>
    <property type="match status" value="1"/>
</dbReference>
<dbReference type="InterPro" id="IPR030395">
    <property type="entry name" value="GP_PDE_dom"/>
</dbReference>
<comment type="caution">
    <text evidence="8">The sequence shown here is derived from an EMBL/GenBank/DDBJ whole genome shotgun (WGS) entry which is preliminary data.</text>
</comment>
<evidence type="ECO:0000256" key="1">
    <source>
        <dbReference type="ARBA" id="ARBA00007277"/>
    </source>
</evidence>
<protein>
    <recommendedName>
        <fullName evidence="2">glycerophosphodiester phosphodiesterase</fullName>
        <ecNumber evidence="2">3.1.4.46</ecNumber>
    </recommendedName>
</protein>
<keyword evidence="4" id="KW-0319">Glycerol metabolism</keyword>
<dbReference type="Pfam" id="PF03009">
    <property type="entry name" value="GDPD"/>
    <property type="match status" value="1"/>
</dbReference>
<evidence type="ECO:0000259" key="7">
    <source>
        <dbReference type="PROSITE" id="PS51704"/>
    </source>
</evidence>
<keyword evidence="9" id="KW-1185">Reference proteome</keyword>
<dbReference type="PANTHER" id="PTHR43620:SF7">
    <property type="entry name" value="GLYCEROPHOSPHODIESTER PHOSPHODIESTERASE GDPD5-RELATED"/>
    <property type="match status" value="1"/>
</dbReference>
<dbReference type="EMBL" id="BAAAOB010000001">
    <property type="protein sequence ID" value="GAA1784483.1"/>
    <property type="molecule type" value="Genomic_DNA"/>
</dbReference>
<dbReference type="SUPFAM" id="SSF51695">
    <property type="entry name" value="PLC-like phosphodiesterases"/>
    <property type="match status" value="1"/>
</dbReference>
<evidence type="ECO:0000256" key="3">
    <source>
        <dbReference type="ARBA" id="ARBA00022729"/>
    </source>
</evidence>
<evidence type="ECO:0000256" key="4">
    <source>
        <dbReference type="ARBA" id="ARBA00022798"/>
    </source>
</evidence>
<reference evidence="8 9" key="1">
    <citation type="journal article" date="2019" name="Int. J. Syst. Evol. Microbiol.">
        <title>The Global Catalogue of Microorganisms (GCM) 10K type strain sequencing project: providing services to taxonomists for standard genome sequencing and annotation.</title>
        <authorList>
            <consortium name="The Broad Institute Genomics Platform"/>
            <consortium name="The Broad Institute Genome Sequencing Center for Infectious Disease"/>
            <person name="Wu L."/>
            <person name="Ma J."/>
        </authorList>
    </citation>
    <scope>NUCLEOTIDE SEQUENCE [LARGE SCALE GENOMIC DNA]</scope>
    <source>
        <strain evidence="8 9">JCM 14736</strain>
    </source>
</reference>
<keyword evidence="5" id="KW-0378">Hydrolase</keyword>
<dbReference type="Proteomes" id="UP001500851">
    <property type="component" value="Unassembled WGS sequence"/>
</dbReference>
<dbReference type="EC" id="3.1.4.46" evidence="2"/>
<accession>A0ABN2LCZ8</accession>
<gene>
    <name evidence="8" type="ORF">GCM10009768_11700</name>
</gene>
<keyword evidence="3" id="KW-0732">Signal</keyword>
<organism evidence="8 9">
    <name type="scientific">Leucobacter iarius</name>
    <dbReference type="NCBI Taxonomy" id="333963"/>
    <lineage>
        <taxon>Bacteria</taxon>
        <taxon>Bacillati</taxon>
        <taxon>Actinomycetota</taxon>
        <taxon>Actinomycetes</taxon>
        <taxon>Micrococcales</taxon>
        <taxon>Microbacteriaceae</taxon>
        <taxon>Leucobacter</taxon>
    </lineage>
</organism>
<dbReference type="Gene3D" id="3.20.20.190">
    <property type="entry name" value="Phosphatidylinositol (PI) phosphodiesterase"/>
    <property type="match status" value="1"/>
</dbReference>
<proteinExistence type="inferred from homology"/>
<evidence type="ECO:0000256" key="6">
    <source>
        <dbReference type="ARBA" id="ARBA00047512"/>
    </source>
</evidence>
<sequence>MVGMLDTSGAARSRPLVIGHRGASGVRPEHTESAYRLACRQGVDAVEPDVVVTRDGVLVVRHENEISGTTDVADHPEFAGRRTTKTVDGVELTGWFTEDFDWDELAILRSRERLPEVRPDNREFDGREPILRLSDVLAIIDEESAATDRGIGVVLEVKHAQYFSELGHRFEQLLPPVLAEAGWADRRERLVIECFELGILDRLRADGLAADFVFLLEHDGSGADEVAREAAGGSAAASYAWYRSDAGLDALAGRVEGISVDTCDLVGVGSDGAAVASDLVERAHARGLAVLTWTLRPENRFLAAPFRIGDPRDPATVSAWGDWRAAFGAIVGTGVDGIFVDHPELGAAAAHLS</sequence>
<name>A0ABN2LCZ8_9MICO</name>
<evidence type="ECO:0000256" key="5">
    <source>
        <dbReference type="ARBA" id="ARBA00022801"/>
    </source>
</evidence>